<feature type="region of interest" description="Disordered" evidence="4">
    <location>
        <begin position="1030"/>
        <end position="1061"/>
    </location>
</feature>
<name>A0A9W7FES7_9STRA</name>
<organism evidence="5 6">
    <name type="scientific">Triparma verrucosa</name>
    <dbReference type="NCBI Taxonomy" id="1606542"/>
    <lineage>
        <taxon>Eukaryota</taxon>
        <taxon>Sar</taxon>
        <taxon>Stramenopiles</taxon>
        <taxon>Ochrophyta</taxon>
        <taxon>Bolidophyceae</taxon>
        <taxon>Parmales</taxon>
        <taxon>Triparmaceae</taxon>
        <taxon>Triparma</taxon>
    </lineage>
</organism>
<feature type="repeat" description="ANK" evidence="3">
    <location>
        <begin position="605"/>
        <end position="637"/>
    </location>
</feature>
<sequence>MASLPNPPSKSVSISISNFPTTSKYAPVIPTFDLPENIPSSNNTPRSPTHKIPLNTRRKDKLDPAPPPPDKTSFKTAFNKIFYLCSSPPSSSPSSLLPLLQLVQRHAVPPQTVPSFIPLCSTTLQTPLHVCVLSSNVPLLPILLRFGYDPSSNPDKLGNTPMHYSMANSRPMETFRSLLINYSEEGEPLRSTEYILRAVQRTNTKGWNVVMACMYLQDSATLGSLLKLLKGILGEETVEKIVNDRRSGDDGVVSVVNIVEDSNSSEFPNQTTNNNNNNNVDDDDDDDNNAITGNSLMHVAGTLSDFESLDILIDHGGSIDSLNDMGMSPAALAVESSTEGDESRALQLLLERGARISNEGDRGRNCLALAIGGDDTTNLNLNAILRECNPNLNEVKCRVGPKQTPIPKFEEASAGCLAAAKGDVNKLEIIFQFVMENEAPSDLMDFILDRSSNFQGFNPLHASAWGGGEVAKCVFSMLPLVVEKLNEWEADRALVDAMVEQNEEVKIENSETTRDEKEEEEDDGDGGADVAFTPDGTLLVARKIPKKYLDRRSEYNTFGEDPAVLRRIEQHVRKQDEFVRSALEKLPTAETLKRRLLESRAGSYNDKTPLHLAAERGNPSAVEALLEAVEDISDDATVNNFIIKVDSGRRNVLHSAAICDSAEVHELVFRAAALAPDAAHAIKEEDLTSSTPIMVAIESCNVQFIESALEHFGSESVAVPKALEKAARCGVSEVLQLLLSNFETATVPREGNPNDDDNEGEETNLNRLKHSLILAAAENVKDNFEVLELLFDYFQAMDMDGEFTEVRTQGYSESPLHLAVRKRNSKVVSGLVEMGCEVAAVDKRGNSAWHVLAEGAKEGGDLLDLLLNNAGFVEGAKKALRGKNRRGLTPLHVACTQGASAEVGLFVEKMIGALSKEQVGIDVAVDNAANSVEAAYVTPLHLACRSRNRVATRCLVDNGALLDGDKKHPVLYEVLRGGDLEFLNFYTEELLIDEEGDVKGDLMRDLFFSHDANGENILFHLVDALERSVSGNNKDDNDDDNDDGKEDGEDDSDDSEEEDEPFELRNVLAKEMKKEQLFELWQTMLDLVVEGASNSMESLDFSWRRKLDGRTILHLCVSNKQLEMAKELVGMAEKLGAAKEFVATMDFKKVTAGALAAKTGQTKLSIYLHNVATKK</sequence>
<feature type="compositionally biased region" description="Polar residues" evidence="4">
    <location>
        <begin position="38"/>
        <end position="47"/>
    </location>
</feature>
<dbReference type="Proteomes" id="UP001165160">
    <property type="component" value="Unassembled WGS sequence"/>
</dbReference>
<evidence type="ECO:0000256" key="4">
    <source>
        <dbReference type="SAM" id="MobiDB-lite"/>
    </source>
</evidence>
<dbReference type="PROSITE" id="PS50088">
    <property type="entry name" value="ANK_REPEAT"/>
    <property type="match status" value="3"/>
</dbReference>
<dbReference type="SUPFAM" id="SSF48403">
    <property type="entry name" value="Ankyrin repeat"/>
    <property type="match status" value="2"/>
</dbReference>
<dbReference type="InterPro" id="IPR002110">
    <property type="entry name" value="Ankyrin_rpt"/>
</dbReference>
<keyword evidence="2 3" id="KW-0040">ANK repeat</keyword>
<dbReference type="GO" id="GO:0045944">
    <property type="term" value="P:positive regulation of transcription by RNA polymerase II"/>
    <property type="evidence" value="ECO:0007669"/>
    <property type="project" value="TreeGrafter"/>
</dbReference>
<feature type="repeat" description="ANK" evidence="3">
    <location>
        <begin position="292"/>
        <end position="324"/>
    </location>
</feature>
<evidence type="ECO:0000256" key="3">
    <source>
        <dbReference type="PROSITE-ProRule" id="PRU00023"/>
    </source>
</evidence>
<dbReference type="InterPro" id="IPR050663">
    <property type="entry name" value="Ankyrin-SOCS_Box"/>
</dbReference>
<protein>
    <submittedName>
        <fullName evidence="5">Uncharacterized protein</fullName>
    </submittedName>
</protein>
<dbReference type="Pfam" id="PF00023">
    <property type="entry name" value="Ank"/>
    <property type="match status" value="2"/>
</dbReference>
<dbReference type="GO" id="GO:0000976">
    <property type="term" value="F:transcription cis-regulatory region binding"/>
    <property type="evidence" value="ECO:0007669"/>
    <property type="project" value="TreeGrafter"/>
</dbReference>
<dbReference type="AlphaFoldDB" id="A0A9W7FES7"/>
<feature type="region of interest" description="Disordered" evidence="4">
    <location>
        <begin position="503"/>
        <end position="533"/>
    </location>
</feature>
<evidence type="ECO:0000256" key="2">
    <source>
        <dbReference type="ARBA" id="ARBA00023043"/>
    </source>
</evidence>
<feature type="compositionally biased region" description="Acidic residues" evidence="4">
    <location>
        <begin position="1036"/>
        <end position="1061"/>
    </location>
</feature>
<feature type="region of interest" description="Disordered" evidence="4">
    <location>
        <begin position="263"/>
        <end position="291"/>
    </location>
</feature>
<evidence type="ECO:0000313" key="6">
    <source>
        <dbReference type="Proteomes" id="UP001165160"/>
    </source>
</evidence>
<feature type="repeat" description="ANK" evidence="3">
    <location>
        <begin position="811"/>
        <end position="843"/>
    </location>
</feature>
<evidence type="ECO:0000256" key="1">
    <source>
        <dbReference type="ARBA" id="ARBA00022737"/>
    </source>
</evidence>
<feature type="compositionally biased region" description="Basic and acidic residues" evidence="4">
    <location>
        <begin position="503"/>
        <end position="516"/>
    </location>
</feature>
<dbReference type="PANTHER" id="PTHR24193">
    <property type="entry name" value="ANKYRIN REPEAT PROTEIN"/>
    <property type="match status" value="1"/>
</dbReference>
<feature type="compositionally biased region" description="Polar residues" evidence="4">
    <location>
        <begin position="263"/>
        <end position="272"/>
    </location>
</feature>
<keyword evidence="1" id="KW-0677">Repeat</keyword>
<evidence type="ECO:0000313" key="5">
    <source>
        <dbReference type="EMBL" id="GMI10972.1"/>
    </source>
</evidence>
<accession>A0A9W7FES7</accession>
<gene>
    <name evidence="5" type="ORF">TrVE_jg5892</name>
</gene>
<proteinExistence type="predicted"/>
<feature type="compositionally biased region" description="Acidic residues" evidence="4">
    <location>
        <begin position="517"/>
        <end position="526"/>
    </location>
</feature>
<dbReference type="EMBL" id="BRXX01000423">
    <property type="protein sequence ID" value="GMI10972.1"/>
    <property type="molecule type" value="Genomic_DNA"/>
</dbReference>
<dbReference type="Gene3D" id="1.25.40.20">
    <property type="entry name" value="Ankyrin repeat-containing domain"/>
    <property type="match status" value="5"/>
</dbReference>
<dbReference type="SMART" id="SM00248">
    <property type="entry name" value="ANK"/>
    <property type="match status" value="13"/>
</dbReference>
<dbReference type="InterPro" id="IPR036770">
    <property type="entry name" value="Ankyrin_rpt-contain_sf"/>
</dbReference>
<keyword evidence="6" id="KW-1185">Reference proteome</keyword>
<reference evidence="6" key="1">
    <citation type="journal article" date="2023" name="Commun. Biol.">
        <title>Genome analysis of Parmales, the sister group of diatoms, reveals the evolutionary specialization of diatoms from phago-mixotrophs to photoautotrophs.</title>
        <authorList>
            <person name="Ban H."/>
            <person name="Sato S."/>
            <person name="Yoshikawa S."/>
            <person name="Yamada K."/>
            <person name="Nakamura Y."/>
            <person name="Ichinomiya M."/>
            <person name="Sato N."/>
            <person name="Blanc-Mathieu R."/>
            <person name="Endo H."/>
            <person name="Kuwata A."/>
            <person name="Ogata H."/>
        </authorList>
    </citation>
    <scope>NUCLEOTIDE SEQUENCE [LARGE SCALE GENOMIC DNA]</scope>
    <source>
        <strain evidence="6">NIES 3699</strain>
    </source>
</reference>
<dbReference type="GO" id="GO:0005634">
    <property type="term" value="C:nucleus"/>
    <property type="evidence" value="ECO:0007669"/>
    <property type="project" value="TreeGrafter"/>
</dbReference>
<comment type="caution">
    <text evidence="5">The sequence shown here is derived from an EMBL/GenBank/DDBJ whole genome shotgun (WGS) entry which is preliminary data.</text>
</comment>
<dbReference type="PROSITE" id="PS50297">
    <property type="entry name" value="ANK_REP_REGION"/>
    <property type="match status" value="2"/>
</dbReference>
<dbReference type="PANTHER" id="PTHR24193:SF121">
    <property type="entry name" value="ADA2A-CONTAINING COMPLEX COMPONENT 3, ISOFORM D"/>
    <property type="match status" value="1"/>
</dbReference>
<feature type="region of interest" description="Disordered" evidence="4">
    <location>
        <begin position="34"/>
        <end position="71"/>
    </location>
</feature>